<dbReference type="SUPFAM" id="SSF50447">
    <property type="entry name" value="Translation proteins"/>
    <property type="match status" value="1"/>
</dbReference>
<accession>A0A2U1NEH5</accession>
<feature type="compositionally biased region" description="Basic and acidic residues" evidence="1">
    <location>
        <begin position="68"/>
        <end position="83"/>
    </location>
</feature>
<dbReference type="Proteomes" id="UP000245207">
    <property type="component" value="Unassembled WGS sequence"/>
</dbReference>
<name>A0A2U1NEH5_ARTAN</name>
<feature type="region of interest" description="Disordered" evidence="1">
    <location>
        <begin position="1"/>
        <end position="94"/>
    </location>
</feature>
<keyword evidence="2" id="KW-0347">Helicase</keyword>
<dbReference type="GO" id="GO:0004386">
    <property type="term" value="F:helicase activity"/>
    <property type="evidence" value="ECO:0007669"/>
    <property type="project" value="UniProtKB-KW"/>
</dbReference>
<dbReference type="STRING" id="35608.A0A2U1NEH5"/>
<keyword evidence="2" id="KW-0067">ATP-binding</keyword>
<sequence>MAGSKSPNGTNEEESNKSSVPPVIGTKTIQDDDVPVPVTKKRRRLLKNGKFISNQVLGSVPSDPDLEEGVHQSDHETDDEKPMRIKRTNKDTQTNNSKKRLFKIIDSSTDDDQDEAKYDSVDLKAKEVGPVDDKLIDHSNDHVYHLDDISDDEHFLDEQNSLVSKDKKCALIDEESDEHIHNKTNTTNDGLWVNINDLPREASHDLDIDNNYIHDEAEEDLQGSDIYSVSSISDGDDKDSFIDDESPGEYIEGIKEAAHWSSAEHLRDLFVTLLSQKELETPLSVWLQTWHLLAEDVEYKRSILLGIPGLRLCDDEKKNVCLFFIEQLMRSRGTTLKRFPEMPYPDDTYMAEFVIKKKVLVSLLIRYTVLKDFIDFGRITSIRINDRDVDSAKKGQQVSIKPTDHVYICQIDGSNVAFKKDFKKEGFCNHISRNSINVLKEHYLDELSREEKALVNKLKKIYKIR</sequence>
<dbReference type="AlphaFoldDB" id="A0A2U1NEH5"/>
<dbReference type="Gene3D" id="2.40.30.10">
    <property type="entry name" value="Translation factors"/>
    <property type="match status" value="1"/>
</dbReference>
<keyword evidence="3" id="KW-1185">Reference proteome</keyword>
<keyword evidence="2" id="KW-0547">Nucleotide-binding</keyword>
<feature type="compositionally biased region" description="Polar residues" evidence="1">
    <location>
        <begin position="1"/>
        <end position="10"/>
    </location>
</feature>
<protein>
    <submittedName>
        <fullName evidence="2">ATP-dependent DNA helicase PIF1</fullName>
    </submittedName>
</protein>
<organism evidence="2 3">
    <name type="scientific">Artemisia annua</name>
    <name type="common">Sweet wormwood</name>
    <dbReference type="NCBI Taxonomy" id="35608"/>
    <lineage>
        <taxon>Eukaryota</taxon>
        <taxon>Viridiplantae</taxon>
        <taxon>Streptophyta</taxon>
        <taxon>Embryophyta</taxon>
        <taxon>Tracheophyta</taxon>
        <taxon>Spermatophyta</taxon>
        <taxon>Magnoliopsida</taxon>
        <taxon>eudicotyledons</taxon>
        <taxon>Gunneridae</taxon>
        <taxon>Pentapetalae</taxon>
        <taxon>asterids</taxon>
        <taxon>campanulids</taxon>
        <taxon>Asterales</taxon>
        <taxon>Asteraceae</taxon>
        <taxon>Asteroideae</taxon>
        <taxon>Anthemideae</taxon>
        <taxon>Artemisiinae</taxon>
        <taxon>Artemisia</taxon>
    </lineage>
</organism>
<dbReference type="InterPro" id="IPR009000">
    <property type="entry name" value="Transl_B-barrel_sf"/>
</dbReference>
<evidence type="ECO:0000256" key="1">
    <source>
        <dbReference type="SAM" id="MobiDB-lite"/>
    </source>
</evidence>
<gene>
    <name evidence="2" type="ORF">CTI12_AA275910</name>
</gene>
<evidence type="ECO:0000313" key="2">
    <source>
        <dbReference type="EMBL" id="PWA71914.1"/>
    </source>
</evidence>
<evidence type="ECO:0000313" key="3">
    <source>
        <dbReference type="Proteomes" id="UP000245207"/>
    </source>
</evidence>
<keyword evidence="2" id="KW-0378">Hydrolase</keyword>
<reference evidence="2 3" key="1">
    <citation type="journal article" date="2018" name="Mol. Plant">
        <title>The genome of Artemisia annua provides insight into the evolution of Asteraceae family and artemisinin biosynthesis.</title>
        <authorList>
            <person name="Shen Q."/>
            <person name="Zhang L."/>
            <person name="Liao Z."/>
            <person name="Wang S."/>
            <person name="Yan T."/>
            <person name="Shi P."/>
            <person name="Liu M."/>
            <person name="Fu X."/>
            <person name="Pan Q."/>
            <person name="Wang Y."/>
            <person name="Lv Z."/>
            <person name="Lu X."/>
            <person name="Zhang F."/>
            <person name="Jiang W."/>
            <person name="Ma Y."/>
            <person name="Chen M."/>
            <person name="Hao X."/>
            <person name="Li L."/>
            <person name="Tang Y."/>
            <person name="Lv G."/>
            <person name="Zhou Y."/>
            <person name="Sun X."/>
            <person name="Brodelius P.E."/>
            <person name="Rose J.K.C."/>
            <person name="Tang K."/>
        </authorList>
    </citation>
    <scope>NUCLEOTIDE SEQUENCE [LARGE SCALE GENOMIC DNA]</scope>
    <source>
        <strain evidence="3">cv. Huhao1</strain>
        <tissue evidence="2">Leaf</tissue>
    </source>
</reference>
<comment type="caution">
    <text evidence="2">The sequence shown here is derived from an EMBL/GenBank/DDBJ whole genome shotgun (WGS) entry which is preliminary data.</text>
</comment>
<proteinExistence type="predicted"/>
<dbReference type="OrthoDB" id="1918649at2759"/>
<dbReference type="EMBL" id="PKPP01003001">
    <property type="protein sequence ID" value="PWA71914.1"/>
    <property type="molecule type" value="Genomic_DNA"/>
</dbReference>